<keyword evidence="5" id="KW-0067">ATP-binding</keyword>
<organism evidence="6 7">
    <name type="scientific">Oenococcus alcoholitolerans</name>
    <dbReference type="NCBI Taxonomy" id="931074"/>
    <lineage>
        <taxon>Bacteria</taxon>
        <taxon>Bacillati</taxon>
        <taxon>Bacillota</taxon>
        <taxon>Bacilli</taxon>
        <taxon>Lactobacillales</taxon>
        <taxon>Lactobacillaceae</taxon>
        <taxon>Oenococcus</taxon>
    </lineage>
</organism>
<evidence type="ECO:0000313" key="6">
    <source>
        <dbReference type="EMBL" id="KGO32161.1"/>
    </source>
</evidence>
<dbReference type="EMBL" id="AXCV01000078">
    <property type="protein sequence ID" value="KGO32161.1"/>
    <property type="molecule type" value="Genomic_DNA"/>
</dbReference>
<keyword evidence="4" id="KW-0547">Nucleotide-binding</keyword>
<gene>
    <name evidence="6" type="ORF">Q757_02685</name>
</gene>
<evidence type="ECO:0000256" key="5">
    <source>
        <dbReference type="ARBA" id="ARBA00022840"/>
    </source>
</evidence>
<evidence type="ECO:0000256" key="4">
    <source>
        <dbReference type="ARBA" id="ARBA00022741"/>
    </source>
</evidence>
<protein>
    <recommendedName>
        <fullName evidence="2">triphosphoribosyl-dephospho-CoA synthase</fullName>
        <ecNumber evidence="2">2.4.2.52</ecNumber>
    </recommendedName>
</protein>
<dbReference type="Pfam" id="PF01874">
    <property type="entry name" value="CitG"/>
    <property type="match status" value="1"/>
</dbReference>
<evidence type="ECO:0000256" key="2">
    <source>
        <dbReference type="ARBA" id="ARBA00012074"/>
    </source>
</evidence>
<keyword evidence="3" id="KW-0808">Transferase</keyword>
<reference evidence="6 7" key="1">
    <citation type="journal article" date="2014" name="Antonie Van Leeuwenhoek">
        <title>Oenococcus alcoholitolerans sp. nov., a lactic acid bacteria isolated from cachaca and ethanol fermentation processes.</title>
        <authorList>
            <person name="Badotti F."/>
            <person name="Moreira A.P."/>
            <person name="Tonon L.A."/>
            <person name="de Lucena B.T."/>
            <person name="Gomes Fde C."/>
            <person name="Kruger R."/>
            <person name="Thompson C.C."/>
            <person name="de Morais M.A.Jr."/>
            <person name="Rosa C.A."/>
            <person name="Thompson F.L."/>
        </authorList>
    </citation>
    <scope>NUCLEOTIDE SEQUENCE [LARGE SCALE GENOMIC DNA]</scope>
    <source>
        <strain evidence="6 7">UFRJ-M7.2.18</strain>
    </source>
</reference>
<dbReference type="EC" id="2.4.2.52" evidence="2"/>
<comment type="catalytic activity">
    <reaction evidence="1">
        <text>3'-dephospho-CoA + ATP = 2'-(5''-triphospho-alpha-D-ribosyl)-3'-dephospho-CoA + adenine</text>
        <dbReference type="Rhea" id="RHEA:15117"/>
        <dbReference type="ChEBI" id="CHEBI:16708"/>
        <dbReference type="ChEBI" id="CHEBI:30616"/>
        <dbReference type="ChEBI" id="CHEBI:57328"/>
        <dbReference type="ChEBI" id="CHEBI:61378"/>
        <dbReference type="EC" id="2.4.2.52"/>
    </reaction>
</comment>
<dbReference type="InterPro" id="IPR002736">
    <property type="entry name" value="CitG"/>
</dbReference>
<proteinExistence type="predicted"/>
<evidence type="ECO:0000313" key="7">
    <source>
        <dbReference type="Proteomes" id="UP000030023"/>
    </source>
</evidence>
<evidence type="ECO:0000256" key="3">
    <source>
        <dbReference type="ARBA" id="ARBA00022679"/>
    </source>
</evidence>
<accession>A0ABR4XSM1</accession>
<name>A0ABR4XSM1_9LACO</name>
<sequence>MNRSFQQSALKALIYEASVWPKPGLVDPLDHSGHPDMDYFDFIDSAVALDDYFRQLVCLSSSFPKNEDKKLFSAIRPLGIEAEKNMMIATNGANTHKGAVFSLGLAVSASAYLQTNDHHSILAEIKKMTGDIIEHDFAALKKSKNCW</sequence>
<keyword evidence="7" id="KW-1185">Reference proteome</keyword>
<comment type="caution">
    <text evidence="6">The sequence shown here is derived from an EMBL/GenBank/DDBJ whole genome shotgun (WGS) entry which is preliminary data.</text>
</comment>
<dbReference type="PANTHER" id="PTHR30201:SF2">
    <property type="entry name" value="2-(5''-TRIPHOSPHORIBOSYL)-3'-DEPHOSPHOCOENZYME-A SYNTHASE"/>
    <property type="match status" value="1"/>
</dbReference>
<dbReference type="PANTHER" id="PTHR30201">
    <property type="entry name" value="TRIPHOSPHORIBOSYL-DEPHOSPHO-COA SYNTHASE"/>
    <property type="match status" value="1"/>
</dbReference>
<evidence type="ECO:0000256" key="1">
    <source>
        <dbReference type="ARBA" id="ARBA00001210"/>
    </source>
</evidence>
<dbReference type="Proteomes" id="UP000030023">
    <property type="component" value="Unassembled WGS sequence"/>
</dbReference>
<dbReference type="Gene3D" id="1.10.4200.10">
    <property type="entry name" value="Triphosphoribosyl-dephospho-CoA protein"/>
    <property type="match status" value="1"/>
</dbReference>